<keyword evidence="1" id="KW-1133">Transmembrane helix</keyword>
<feature type="transmembrane region" description="Helical" evidence="1">
    <location>
        <begin position="6"/>
        <end position="27"/>
    </location>
</feature>
<protein>
    <submittedName>
        <fullName evidence="2">Uncharacterized protein</fullName>
    </submittedName>
</protein>
<proteinExistence type="predicted"/>
<dbReference type="EMBL" id="LRGB01005360">
    <property type="protein sequence ID" value="KZS02087.1"/>
    <property type="molecule type" value="Genomic_DNA"/>
</dbReference>
<comment type="caution">
    <text evidence="2">The sequence shown here is derived from an EMBL/GenBank/DDBJ whole genome shotgun (WGS) entry which is preliminary data.</text>
</comment>
<evidence type="ECO:0000313" key="3">
    <source>
        <dbReference type="Proteomes" id="UP000076858"/>
    </source>
</evidence>
<organism evidence="2 3">
    <name type="scientific">Daphnia magna</name>
    <dbReference type="NCBI Taxonomy" id="35525"/>
    <lineage>
        <taxon>Eukaryota</taxon>
        <taxon>Metazoa</taxon>
        <taxon>Ecdysozoa</taxon>
        <taxon>Arthropoda</taxon>
        <taxon>Crustacea</taxon>
        <taxon>Branchiopoda</taxon>
        <taxon>Diplostraca</taxon>
        <taxon>Cladocera</taxon>
        <taxon>Anomopoda</taxon>
        <taxon>Daphniidae</taxon>
        <taxon>Daphnia</taxon>
    </lineage>
</organism>
<keyword evidence="1" id="KW-0812">Transmembrane</keyword>
<evidence type="ECO:0000256" key="1">
    <source>
        <dbReference type="SAM" id="Phobius"/>
    </source>
</evidence>
<gene>
    <name evidence="2" type="ORF">APZ42_001014</name>
</gene>
<keyword evidence="3" id="KW-1185">Reference proteome</keyword>
<reference evidence="2 3" key="1">
    <citation type="submission" date="2016-03" db="EMBL/GenBank/DDBJ databases">
        <title>EvidentialGene: Evidence-directed Construction of Genes on Genomes.</title>
        <authorList>
            <person name="Gilbert D.G."/>
            <person name="Choi J.-H."/>
            <person name="Mockaitis K."/>
            <person name="Colbourne J."/>
            <person name="Pfrender M."/>
        </authorList>
    </citation>
    <scope>NUCLEOTIDE SEQUENCE [LARGE SCALE GENOMIC DNA]</scope>
    <source>
        <strain evidence="2 3">Xinb3</strain>
        <tissue evidence="2">Complete organism</tissue>
    </source>
</reference>
<sequence length="137" mass="16147">MKLGFIVWVGFCENLEFFVRFLIWVIGRRTCRRGDTRIRSFLSRILHHILCRHGLRGRGHLFAFLSFVAIYLTDDDHPNESSQNESSCRHANGHVCGYNKVRYFVQDVCQITRRCLIHRKNATKFYSDVTVSEHRNA</sequence>
<dbReference type="AlphaFoldDB" id="A0A164J849"/>
<accession>A0A164J849</accession>
<dbReference type="Proteomes" id="UP000076858">
    <property type="component" value="Unassembled WGS sequence"/>
</dbReference>
<name>A0A164J849_9CRUS</name>
<evidence type="ECO:0000313" key="2">
    <source>
        <dbReference type="EMBL" id="KZS02087.1"/>
    </source>
</evidence>
<keyword evidence="1" id="KW-0472">Membrane</keyword>